<protein>
    <submittedName>
        <fullName evidence="2">NADPH-dependent cytochrome P450 oxidoreductase</fullName>
    </submittedName>
</protein>
<evidence type="ECO:0000313" key="2">
    <source>
        <dbReference type="EMBL" id="GIX64465.1"/>
    </source>
</evidence>
<name>A0AAV4LX42_BABCB</name>
<feature type="region of interest" description="Disordered" evidence="1">
    <location>
        <begin position="55"/>
        <end position="100"/>
    </location>
</feature>
<dbReference type="Proteomes" id="UP001497744">
    <property type="component" value="Unassembled WGS sequence"/>
</dbReference>
<sequence>MIFHIDQRVILHEFDRRAVTHELGVHGGRDVKPNYPHHDKRAKSQYAARHLHTVDDDIQPQGMKRAHEDEVGVGHQRPKVEENARHQAAPQRPHARLQKQAWEVLRVRARRK</sequence>
<feature type="compositionally biased region" description="Basic and acidic residues" evidence="1">
    <location>
        <begin position="65"/>
        <end position="85"/>
    </location>
</feature>
<evidence type="ECO:0000313" key="3">
    <source>
        <dbReference type="Proteomes" id="UP001497744"/>
    </source>
</evidence>
<gene>
    <name evidence="2" type="ORF">BcabD6B2_39000</name>
</gene>
<proteinExistence type="predicted"/>
<evidence type="ECO:0000256" key="1">
    <source>
        <dbReference type="SAM" id="MobiDB-lite"/>
    </source>
</evidence>
<organism evidence="2 3">
    <name type="scientific">Babesia caballi</name>
    <dbReference type="NCBI Taxonomy" id="5871"/>
    <lineage>
        <taxon>Eukaryota</taxon>
        <taxon>Sar</taxon>
        <taxon>Alveolata</taxon>
        <taxon>Apicomplexa</taxon>
        <taxon>Aconoidasida</taxon>
        <taxon>Piroplasmida</taxon>
        <taxon>Babesiidae</taxon>
        <taxon>Babesia</taxon>
    </lineage>
</organism>
<dbReference type="EMBL" id="BPLF01000003">
    <property type="protein sequence ID" value="GIX64465.1"/>
    <property type="molecule type" value="Genomic_DNA"/>
</dbReference>
<dbReference type="GeneID" id="94195946"/>
<dbReference type="RefSeq" id="XP_067716534.1">
    <property type="nucleotide sequence ID" value="XM_067860433.1"/>
</dbReference>
<accession>A0AAV4LX42</accession>
<comment type="caution">
    <text evidence="2">The sequence shown here is derived from an EMBL/GenBank/DDBJ whole genome shotgun (WGS) entry which is preliminary data.</text>
</comment>
<dbReference type="AlphaFoldDB" id="A0AAV4LX42"/>
<keyword evidence="3" id="KW-1185">Reference proteome</keyword>
<reference evidence="2 3" key="1">
    <citation type="submission" date="2021-06" db="EMBL/GenBank/DDBJ databases">
        <title>Genome sequence of Babesia caballi.</title>
        <authorList>
            <person name="Yamagishi J."/>
            <person name="Kidaka T."/>
            <person name="Ochi A."/>
        </authorList>
    </citation>
    <scope>NUCLEOTIDE SEQUENCE [LARGE SCALE GENOMIC DNA]</scope>
    <source>
        <strain evidence="2">USDA-D6B2</strain>
    </source>
</reference>